<feature type="compositionally biased region" description="Low complexity" evidence="1">
    <location>
        <begin position="121"/>
        <end position="152"/>
    </location>
</feature>
<dbReference type="PANTHER" id="PTHR24637">
    <property type="entry name" value="COLLAGEN"/>
    <property type="match status" value="1"/>
</dbReference>
<dbReference type="Proteomes" id="UP001519287">
    <property type="component" value="Unassembled WGS sequence"/>
</dbReference>
<sequence>MLYKKRAWDDQLYVRSLVGQAAYYNKTKCGEVLILGSPDTRKLLRFSKNPSQKKPKSSSSKAVTQKGKNDEKKCDITCPLKRKEKCKKRLILKVVCPPRKRNTKTPLGKIGPRGPKGNRGAQGSQGVAGPPGPAGSAGPAGPAGAQGVQGIQGITGPPGPPVIVTGITVLPIAQRYFYFAVSDIQEPIIIPANQFTNDEGVITSEFVDVGNNSFVNLYINGLLQEGSLYSLSLHALTLHLNGDIIYSGTPIIVEVVQFSAQMTS</sequence>
<dbReference type="InterPro" id="IPR008160">
    <property type="entry name" value="Collagen"/>
</dbReference>
<organism evidence="3 4">
    <name type="scientific">Paenibacillus eucommiae</name>
    <dbReference type="NCBI Taxonomy" id="1355755"/>
    <lineage>
        <taxon>Bacteria</taxon>
        <taxon>Bacillati</taxon>
        <taxon>Bacillota</taxon>
        <taxon>Bacilli</taxon>
        <taxon>Bacillales</taxon>
        <taxon>Paenibacillaceae</taxon>
        <taxon>Paenibacillus</taxon>
    </lineage>
</organism>
<evidence type="ECO:0000259" key="2">
    <source>
        <dbReference type="Pfam" id="PF13799"/>
    </source>
</evidence>
<proteinExistence type="predicted"/>
<evidence type="ECO:0000256" key="1">
    <source>
        <dbReference type="SAM" id="MobiDB-lite"/>
    </source>
</evidence>
<dbReference type="EMBL" id="JAGGLB010000003">
    <property type="protein sequence ID" value="MBP1990012.1"/>
    <property type="molecule type" value="Genomic_DNA"/>
</dbReference>
<dbReference type="PANTHER" id="PTHR24637:SF377">
    <property type="entry name" value="COLLAGEN TYPE IX ALPHA 1 CHAIN"/>
    <property type="match status" value="1"/>
</dbReference>
<evidence type="ECO:0000313" key="3">
    <source>
        <dbReference type="EMBL" id="MBP1990012.1"/>
    </source>
</evidence>
<dbReference type="Pfam" id="PF01391">
    <property type="entry name" value="Collagen"/>
    <property type="match status" value="1"/>
</dbReference>
<gene>
    <name evidence="3" type="ORF">J2Z66_001610</name>
</gene>
<keyword evidence="4" id="KW-1185">Reference proteome</keyword>
<reference evidence="3 4" key="1">
    <citation type="submission" date="2021-03" db="EMBL/GenBank/DDBJ databases">
        <title>Genomic Encyclopedia of Type Strains, Phase IV (KMG-IV): sequencing the most valuable type-strain genomes for metagenomic binning, comparative biology and taxonomic classification.</title>
        <authorList>
            <person name="Goeker M."/>
        </authorList>
    </citation>
    <scope>NUCLEOTIDE SEQUENCE [LARGE SCALE GENOMIC DNA]</scope>
    <source>
        <strain evidence="3 4">DSM 26048</strain>
    </source>
</reference>
<comment type="caution">
    <text evidence="3">The sequence shown here is derived from an EMBL/GenBank/DDBJ whole genome shotgun (WGS) entry which is preliminary data.</text>
</comment>
<feature type="region of interest" description="Disordered" evidence="1">
    <location>
        <begin position="99"/>
        <end position="152"/>
    </location>
</feature>
<accession>A0ABS4IR13</accession>
<feature type="region of interest" description="Disordered" evidence="1">
    <location>
        <begin position="46"/>
        <end position="72"/>
    </location>
</feature>
<feature type="domain" description="DUF4183" evidence="2">
    <location>
        <begin position="192"/>
        <end position="255"/>
    </location>
</feature>
<protein>
    <recommendedName>
        <fullName evidence="2">DUF4183 domain-containing protein</fullName>
    </recommendedName>
</protein>
<evidence type="ECO:0000313" key="4">
    <source>
        <dbReference type="Proteomes" id="UP001519287"/>
    </source>
</evidence>
<dbReference type="Pfam" id="PF13799">
    <property type="entry name" value="DUF4183"/>
    <property type="match status" value="1"/>
</dbReference>
<name>A0ABS4IR13_9BACL</name>
<dbReference type="InterPro" id="IPR025237">
    <property type="entry name" value="DUF4183"/>
</dbReference>